<dbReference type="AlphaFoldDB" id="A0A561TX17"/>
<dbReference type="InterPro" id="IPR049975">
    <property type="entry name" value="SAV_915-like_dom"/>
</dbReference>
<dbReference type="Proteomes" id="UP000316184">
    <property type="component" value="Unassembled WGS sequence"/>
</dbReference>
<proteinExistence type="predicted"/>
<gene>
    <name evidence="1" type="ORF">FHU35_1881</name>
</gene>
<evidence type="ECO:0000313" key="1">
    <source>
        <dbReference type="EMBL" id="TWF91658.1"/>
    </source>
</evidence>
<protein>
    <submittedName>
        <fullName evidence="1">Uncharacterized protein</fullName>
    </submittedName>
</protein>
<name>A0A561TX17_9PSEU</name>
<dbReference type="EMBL" id="VIWX01000008">
    <property type="protein sequence ID" value="TWF91658.1"/>
    <property type="molecule type" value="Genomic_DNA"/>
</dbReference>
<dbReference type="NCBIfam" id="NF042914">
    <property type="entry name" value="SAV915_dom"/>
    <property type="match status" value="1"/>
</dbReference>
<organism evidence="1 2">
    <name type="scientific">Saccharopolyspora dendranthemae</name>
    <dbReference type="NCBI Taxonomy" id="1181886"/>
    <lineage>
        <taxon>Bacteria</taxon>
        <taxon>Bacillati</taxon>
        <taxon>Actinomycetota</taxon>
        <taxon>Actinomycetes</taxon>
        <taxon>Pseudonocardiales</taxon>
        <taxon>Pseudonocardiaceae</taxon>
        <taxon>Saccharopolyspora</taxon>
    </lineage>
</organism>
<sequence length="68" mass="7848">MKLELRRTEEGQLALLCYESLDLLLSACGNQQPWVSVYRQQVEEVQRTTAAEVVLWNALLPEEARKDD</sequence>
<evidence type="ECO:0000313" key="2">
    <source>
        <dbReference type="Proteomes" id="UP000316184"/>
    </source>
</evidence>
<reference evidence="1 2" key="1">
    <citation type="submission" date="2019-06" db="EMBL/GenBank/DDBJ databases">
        <title>Sequencing the genomes of 1000 actinobacteria strains.</title>
        <authorList>
            <person name="Klenk H.-P."/>
        </authorList>
    </citation>
    <scope>NUCLEOTIDE SEQUENCE [LARGE SCALE GENOMIC DNA]</scope>
    <source>
        <strain evidence="1 2">DSM 46699</strain>
    </source>
</reference>
<accession>A0A561TX17</accession>
<comment type="caution">
    <text evidence="1">The sequence shown here is derived from an EMBL/GenBank/DDBJ whole genome shotgun (WGS) entry which is preliminary data.</text>
</comment>
<keyword evidence="2" id="KW-1185">Reference proteome</keyword>